<accession>T4VSA7</accession>
<proteinExistence type="predicted"/>
<evidence type="ECO:0000313" key="2">
    <source>
        <dbReference type="Proteomes" id="UP000015688"/>
    </source>
</evidence>
<comment type="caution">
    <text evidence="1">The sequence shown here is derived from an EMBL/GenBank/DDBJ whole genome shotgun (WGS) entry which is preliminary data.</text>
</comment>
<name>T4VSA7_PARBF</name>
<protein>
    <recommendedName>
        <fullName evidence="3">FliB family protein</fullName>
    </recommendedName>
</protein>
<organism evidence="1 2">
    <name type="scientific">Paraclostridium bifermentans ATCC 638 = DSM 14991</name>
    <dbReference type="NCBI Taxonomy" id="1233171"/>
    <lineage>
        <taxon>Bacteria</taxon>
        <taxon>Bacillati</taxon>
        <taxon>Bacillota</taxon>
        <taxon>Clostridia</taxon>
        <taxon>Peptostreptococcales</taxon>
        <taxon>Peptostreptococcaceae</taxon>
        <taxon>Paraclostridium</taxon>
    </lineage>
</organism>
<evidence type="ECO:0000313" key="1">
    <source>
        <dbReference type="EMBL" id="EQK43631.1"/>
    </source>
</evidence>
<dbReference type="PATRIC" id="fig|1233171.3.peg.2462"/>
<dbReference type="GeneID" id="67473414"/>
<dbReference type="AlphaFoldDB" id="T4VSA7"/>
<dbReference type="EMBL" id="AVNC01000015">
    <property type="protein sequence ID" value="EQK43631.1"/>
    <property type="molecule type" value="Genomic_DNA"/>
</dbReference>
<evidence type="ECO:0008006" key="3">
    <source>
        <dbReference type="Google" id="ProtNLM"/>
    </source>
</evidence>
<dbReference type="NCBIfam" id="NF038110">
    <property type="entry name" value="Lys_methyl_FliB"/>
    <property type="match status" value="1"/>
</dbReference>
<reference evidence="1 2" key="1">
    <citation type="submission" date="2013-06" db="EMBL/GenBank/DDBJ databases">
        <authorList>
            <person name="Walk S."/>
            <person name="Aronoff D."/>
            <person name="Young V.Y."/>
            <person name="Marsh J."/>
            <person name="Harrison L."/>
            <person name="Daugherty S.C."/>
            <person name="Shefchek K.A."/>
            <person name="Hine E.E."/>
            <person name="Tallon L.J."/>
            <person name="Sadzewicz L.K."/>
            <person name="Rasko D.A."/>
        </authorList>
    </citation>
    <scope>NUCLEOTIDE SEQUENCE [LARGE SCALE GENOMIC DNA]</scope>
    <source>
        <strain evidence="1 2">ATCC 638</strain>
    </source>
</reference>
<dbReference type="Proteomes" id="UP000015688">
    <property type="component" value="Unassembled WGS sequence"/>
</dbReference>
<sequence>MKKYKNLRMDYYDNFRCSGNKCEDTCCKDWNISIDKKTYVLYKNLKNSEFKNKLMESIGRNRQSKSELDYAKIKLVNNKCPMLSEDGLCEVYNNLGEEHMCNTCKTYPRSYNLVEDIMESSLSISCIEVARNVLLRENSIEFNLDIKELDVKNIQKNINTKKFKTLREKYFNEIRIFSIGLIQNRSFSIEERLTILGLFIKTISELKEDLVIQTIQQYNNNIQNGNLKNLLNDIDNDKILDSQLEFLTNIYKIIISKNIKDQRFMDNFINIVNKLQLVSSNPELIKERFVESLNDFYNPFMKRYEYIYENYLVNYMFKNLFPISEMSLLDTYVNLVVNFSIIKMNLVGLCGHYKEEMDDDRVLHFIQSFAKVVEHDTTIVGKLHRYLSENEMNTFAHMVILMGK</sequence>
<dbReference type="RefSeq" id="WP_021433680.1">
    <property type="nucleotide sequence ID" value="NZ_AVNC01000015.1"/>
</dbReference>
<gene>
    <name evidence="1" type="ORF">C672_2575</name>
</gene>